<gene>
    <name evidence="3" type="ORF">ZIOFF_038371</name>
</gene>
<sequence>MAQRLANLFLLVLVFYAVIAISPAALAARVMSNHAFVQKKFISKNDNGEYPPSYPSGQYPPECTYPPCS</sequence>
<feature type="compositionally biased region" description="Low complexity" evidence="1">
    <location>
        <begin position="48"/>
        <end position="62"/>
    </location>
</feature>
<dbReference type="AlphaFoldDB" id="A0A8J5FZA3"/>
<evidence type="ECO:0000256" key="1">
    <source>
        <dbReference type="SAM" id="MobiDB-lite"/>
    </source>
</evidence>
<accession>A0A8J5FZA3</accession>
<comment type="caution">
    <text evidence="3">The sequence shown here is derived from an EMBL/GenBank/DDBJ whole genome shotgun (WGS) entry which is preliminary data.</text>
</comment>
<evidence type="ECO:0000256" key="2">
    <source>
        <dbReference type="SAM" id="SignalP"/>
    </source>
</evidence>
<dbReference type="EMBL" id="JACMSC010000011">
    <property type="protein sequence ID" value="KAG6498650.1"/>
    <property type="molecule type" value="Genomic_DNA"/>
</dbReference>
<feature type="signal peptide" evidence="2">
    <location>
        <begin position="1"/>
        <end position="20"/>
    </location>
</feature>
<dbReference type="Proteomes" id="UP000734854">
    <property type="component" value="Unassembled WGS sequence"/>
</dbReference>
<feature type="chain" id="PRO_5035159712" description="Transmembrane protein" evidence="2">
    <location>
        <begin position="21"/>
        <end position="69"/>
    </location>
</feature>
<keyword evidence="4" id="KW-1185">Reference proteome</keyword>
<reference evidence="3 4" key="1">
    <citation type="submission" date="2020-08" db="EMBL/GenBank/DDBJ databases">
        <title>Plant Genome Project.</title>
        <authorList>
            <person name="Zhang R.-G."/>
        </authorList>
    </citation>
    <scope>NUCLEOTIDE SEQUENCE [LARGE SCALE GENOMIC DNA]</scope>
    <source>
        <tissue evidence="3">Rhizome</tissue>
    </source>
</reference>
<feature type="region of interest" description="Disordered" evidence="1">
    <location>
        <begin position="45"/>
        <end position="69"/>
    </location>
</feature>
<keyword evidence="2" id="KW-0732">Signal</keyword>
<organism evidence="3 4">
    <name type="scientific">Zingiber officinale</name>
    <name type="common">Ginger</name>
    <name type="synonym">Amomum zingiber</name>
    <dbReference type="NCBI Taxonomy" id="94328"/>
    <lineage>
        <taxon>Eukaryota</taxon>
        <taxon>Viridiplantae</taxon>
        <taxon>Streptophyta</taxon>
        <taxon>Embryophyta</taxon>
        <taxon>Tracheophyta</taxon>
        <taxon>Spermatophyta</taxon>
        <taxon>Magnoliopsida</taxon>
        <taxon>Liliopsida</taxon>
        <taxon>Zingiberales</taxon>
        <taxon>Zingiberaceae</taxon>
        <taxon>Zingiber</taxon>
    </lineage>
</organism>
<evidence type="ECO:0008006" key="5">
    <source>
        <dbReference type="Google" id="ProtNLM"/>
    </source>
</evidence>
<evidence type="ECO:0000313" key="4">
    <source>
        <dbReference type="Proteomes" id="UP000734854"/>
    </source>
</evidence>
<proteinExistence type="predicted"/>
<protein>
    <recommendedName>
        <fullName evidence="5">Transmembrane protein</fullName>
    </recommendedName>
</protein>
<name>A0A8J5FZA3_ZINOF</name>
<evidence type="ECO:0000313" key="3">
    <source>
        <dbReference type="EMBL" id="KAG6498650.1"/>
    </source>
</evidence>